<dbReference type="AlphaFoldDB" id="A0A1R0XBX4"/>
<dbReference type="RefSeq" id="WP_076179048.1">
    <property type="nucleotide sequence ID" value="NZ_MKQP01000017.1"/>
</dbReference>
<evidence type="ECO:0000313" key="1">
    <source>
        <dbReference type="EMBL" id="OMD32571.1"/>
    </source>
</evidence>
<reference evidence="1 2" key="1">
    <citation type="submission" date="2016-10" db="EMBL/GenBank/DDBJ databases">
        <title>Paenibacillus species isolates.</title>
        <authorList>
            <person name="Beno S.M."/>
        </authorList>
    </citation>
    <scope>NUCLEOTIDE SEQUENCE [LARGE SCALE GENOMIC DNA]</scope>
    <source>
        <strain evidence="1 2">FSL H7-0604</strain>
    </source>
</reference>
<evidence type="ECO:0000313" key="2">
    <source>
        <dbReference type="Proteomes" id="UP000187465"/>
    </source>
</evidence>
<dbReference type="EMBL" id="MKQP01000017">
    <property type="protein sequence ID" value="OMD32571.1"/>
    <property type="molecule type" value="Genomic_DNA"/>
</dbReference>
<protein>
    <submittedName>
        <fullName evidence="1">Uncharacterized protein</fullName>
    </submittedName>
</protein>
<comment type="caution">
    <text evidence="1">The sequence shown here is derived from an EMBL/GenBank/DDBJ whole genome shotgun (WGS) entry which is preliminary data.</text>
</comment>
<sequence length="218" mass="25461">MYQFYDPSIKPILTTDLEGGFIKVRTYGLFNYGYPDIILNEYIENYEELFFSIIDRIFRVEFDINGTWSHNGRLFNLELGKGNLATLVLAPINDFVKIITINNPINEDPVKYITKGLTNIYDHPELEVQATIMFSKEILAFAVEEIKKEGAINEDYSIEYENHLYSFHLTTDRYGKRLFQIIHKDWGLTPILNTNNKNRSHLQRMKCSLSSGQCKKQK</sequence>
<gene>
    <name evidence="1" type="ORF">BJP51_15845</name>
</gene>
<organism evidence="1 2">
    <name type="scientific">Paenibacillus odorifer</name>
    <dbReference type="NCBI Taxonomy" id="189426"/>
    <lineage>
        <taxon>Bacteria</taxon>
        <taxon>Bacillati</taxon>
        <taxon>Bacillota</taxon>
        <taxon>Bacilli</taxon>
        <taxon>Bacillales</taxon>
        <taxon>Paenibacillaceae</taxon>
        <taxon>Paenibacillus</taxon>
    </lineage>
</organism>
<name>A0A1R0XBX4_9BACL</name>
<accession>A0A1R0XBX4</accession>
<dbReference type="Proteomes" id="UP000187465">
    <property type="component" value="Unassembled WGS sequence"/>
</dbReference>
<proteinExistence type="predicted"/>